<dbReference type="Gene3D" id="3.30.160.60">
    <property type="entry name" value="Classic Zinc Finger"/>
    <property type="match status" value="1"/>
</dbReference>
<dbReference type="SUPFAM" id="SSF57667">
    <property type="entry name" value="beta-beta-alpha zinc fingers"/>
    <property type="match status" value="1"/>
</dbReference>
<evidence type="ECO:0000259" key="3">
    <source>
        <dbReference type="PROSITE" id="PS50157"/>
    </source>
</evidence>
<proteinExistence type="predicted"/>
<name>A0ABN9AV53_9NEOB</name>
<protein>
    <recommendedName>
        <fullName evidence="3">C2H2-type domain-containing protein</fullName>
    </recommendedName>
</protein>
<dbReference type="InterPro" id="IPR013087">
    <property type="entry name" value="Znf_C2H2_type"/>
</dbReference>
<reference evidence="4" key="1">
    <citation type="submission" date="2023-05" db="EMBL/GenBank/DDBJ databases">
        <authorList>
            <person name="Stuckert A."/>
        </authorList>
    </citation>
    <scope>NUCLEOTIDE SEQUENCE</scope>
</reference>
<dbReference type="Proteomes" id="UP001162483">
    <property type="component" value="Unassembled WGS sequence"/>
</dbReference>
<keyword evidence="1" id="KW-0479">Metal-binding</keyword>
<dbReference type="PROSITE" id="PS50157">
    <property type="entry name" value="ZINC_FINGER_C2H2_2"/>
    <property type="match status" value="1"/>
</dbReference>
<keyword evidence="5" id="KW-1185">Reference proteome</keyword>
<feature type="region of interest" description="Disordered" evidence="2">
    <location>
        <begin position="30"/>
        <end position="80"/>
    </location>
</feature>
<organism evidence="4 5">
    <name type="scientific">Staurois parvus</name>
    <dbReference type="NCBI Taxonomy" id="386267"/>
    <lineage>
        <taxon>Eukaryota</taxon>
        <taxon>Metazoa</taxon>
        <taxon>Chordata</taxon>
        <taxon>Craniata</taxon>
        <taxon>Vertebrata</taxon>
        <taxon>Euteleostomi</taxon>
        <taxon>Amphibia</taxon>
        <taxon>Batrachia</taxon>
        <taxon>Anura</taxon>
        <taxon>Neobatrachia</taxon>
        <taxon>Ranoidea</taxon>
        <taxon>Ranidae</taxon>
        <taxon>Staurois</taxon>
    </lineage>
</organism>
<dbReference type="PANTHER" id="PTHR46451:SF1">
    <property type="entry name" value="RAS-RESPONSIVE ELEMENT-BINDING PROTEIN 1"/>
    <property type="match status" value="1"/>
</dbReference>
<feature type="compositionally biased region" description="Basic and acidic residues" evidence="2">
    <location>
        <begin position="34"/>
        <end position="55"/>
    </location>
</feature>
<comment type="caution">
    <text evidence="4">The sequence shown here is derived from an EMBL/GenBank/DDBJ whole genome shotgun (WGS) entry which is preliminary data.</text>
</comment>
<keyword evidence="1" id="KW-0862">Zinc</keyword>
<dbReference type="EMBL" id="CATNWA010001174">
    <property type="protein sequence ID" value="CAI9539339.1"/>
    <property type="molecule type" value="Genomic_DNA"/>
</dbReference>
<keyword evidence="1" id="KW-0863">Zinc-finger</keyword>
<dbReference type="PANTHER" id="PTHR46451">
    <property type="entry name" value="RAS-RESPONSIVE ELEMENT-BINDING PROTEIN 1"/>
    <property type="match status" value="1"/>
</dbReference>
<evidence type="ECO:0000313" key="4">
    <source>
        <dbReference type="EMBL" id="CAI9539339.1"/>
    </source>
</evidence>
<dbReference type="InterPro" id="IPR036236">
    <property type="entry name" value="Znf_C2H2_sf"/>
</dbReference>
<evidence type="ECO:0000256" key="2">
    <source>
        <dbReference type="SAM" id="MobiDB-lite"/>
    </source>
</evidence>
<evidence type="ECO:0000256" key="1">
    <source>
        <dbReference type="PROSITE-ProRule" id="PRU00042"/>
    </source>
</evidence>
<dbReference type="PROSITE" id="PS00028">
    <property type="entry name" value="ZINC_FINGER_C2H2_1"/>
    <property type="match status" value="1"/>
</dbReference>
<dbReference type="SMART" id="SM00355">
    <property type="entry name" value="ZnF_C2H2"/>
    <property type="match status" value="1"/>
</dbReference>
<accession>A0ABN9AV53</accession>
<evidence type="ECO:0000313" key="5">
    <source>
        <dbReference type="Proteomes" id="UP001162483"/>
    </source>
</evidence>
<dbReference type="InterPro" id="IPR052795">
    <property type="entry name" value="RREB1"/>
</dbReference>
<gene>
    <name evidence="4" type="ORF">SPARVUS_LOCUS1579831</name>
</gene>
<feature type="domain" description="C2H2-type" evidence="3">
    <location>
        <begin position="10"/>
        <end position="37"/>
    </location>
</feature>
<sequence length="80" mass="9407">MRSHTGERPYKCQTCERTFTLKHSLVRHQRIHQKIKDMKGQCKDSDKEEKQLRGEEESETESLQSSTNHVSENECDTIKS</sequence>